<evidence type="ECO:0000313" key="3">
    <source>
        <dbReference type="Proteomes" id="UP000191901"/>
    </source>
</evidence>
<dbReference type="EMBL" id="CP021983">
    <property type="protein sequence ID" value="ASC73294.1"/>
    <property type="molecule type" value="Genomic_DNA"/>
</dbReference>
<evidence type="ECO:0000313" key="2">
    <source>
        <dbReference type="EMBL" id="ASC73294.1"/>
    </source>
</evidence>
<evidence type="ECO:0000259" key="1">
    <source>
        <dbReference type="Pfam" id="PF01957"/>
    </source>
</evidence>
<organism evidence="2 3">
    <name type="scientific">Halomicronema hongdechloris C2206</name>
    <dbReference type="NCBI Taxonomy" id="1641165"/>
    <lineage>
        <taxon>Bacteria</taxon>
        <taxon>Bacillati</taxon>
        <taxon>Cyanobacteriota</taxon>
        <taxon>Cyanophyceae</taxon>
        <taxon>Nodosilineales</taxon>
        <taxon>Nodosilineaceae</taxon>
        <taxon>Halomicronema</taxon>
    </lineage>
</organism>
<dbReference type="RefSeq" id="WP_080811258.1">
    <property type="nucleotide sequence ID" value="NZ_CP021983.2"/>
</dbReference>
<dbReference type="Pfam" id="PF01957">
    <property type="entry name" value="NfeD"/>
    <property type="match status" value="1"/>
</dbReference>
<keyword evidence="3" id="KW-1185">Reference proteome</keyword>
<name>A0A1V8NFM6_9CYAN</name>
<proteinExistence type="predicted"/>
<accession>A0A1V8NFM6</accession>
<dbReference type="InterPro" id="IPR002810">
    <property type="entry name" value="NfeD-like_C"/>
</dbReference>
<dbReference type="InterPro" id="IPR012340">
    <property type="entry name" value="NA-bd_OB-fold"/>
</dbReference>
<protein>
    <recommendedName>
        <fullName evidence="1">NfeD-like C-terminal domain-containing protein</fullName>
    </recommendedName>
</protein>
<gene>
    <name evidence="2" type="ORF">XM38_042580</name>
</gene>
<reference evidence="2 3" key="1">
    <citation type="journal article" date="2016" name="Biochim. Biophys. Acta">
        <title>Characterization of red-shifted phycobilisomes isolated from the chlorophyll f-containing cyanobacterium Halomicronema hongdechloris.</title>
        <authorList>
            <person name="Li Y."/>
            <person name="Lin Y."/>
            <person name="Garvey C.J."/>
            <person name="Birch D."/>
            <person name="Corkery R.W."/>
            <person name="Loughlin P.C."/>
            <person name="Scheer H."/>
            <person name="Willows R.D."/>
            <person name="Chen M."/>
        </authorList>
    </citation>
    <scope>NUCLEOTIDE SEQUENCE [LARGE SCALE GENOMIC DNA]</scope>
    <source>
        <strain evidence="2 3">C2206</strain>
    </source>
</reference>
<dbReference type="KEGG" id="hhg:XM38_042580"/>
<dbReference type="Proteomes" id="UP000191901">
    <property type="component" value="Chromosome"/>
</dbReference>
<sequence length="82" mass="8760">MSRSIGIGNALIGGIQAMAKQGKATVERIIQPGQRGRVHFQATYWFGICPDPVVLLPGMDVTVVGRRGNTLIVRPMESQGVG</sequence>
<dbReference type="OrthoDB" id="574756at2"/>
<feature type="domain" description="NfeD-like C-terminal" evidence="1">
    <location>
        <begin position="24"/>
        <end position="75"/>
    </location>
</feature>
<dbReference type="AlphaFoldDB" id="A0A1V8NFM6"/>
<dbReference type="Gene3D" id="2.40.50.140">
    <property type="entry name" value="Nucleic acid-binding proteins"/>
    <property type="match status" value="1"/>
</dbReference>